<evidence type="ECO:0000256" key="5">
    <source>
        <dbReference type="SAM" id="Phobius"/>
    </source>
</evidence>
<evidence type="ECO:0000313" key="6">
    <source>
        <dbReference type="EMBL" id="CCE93182.1"/>
    </source>
</evidence>
<accession>G8ZX38</accession>
<dbReference type="PANTHER" id="PTHR28128:SF1">
    <property type="entry name" value="GOLGI APPARATUS MEMBRANE PROTEIN TVP15"/>
    <property type="match status" value="1"/>
</dbReference>
<comment type="subcellular location">
    <subcellularLocation>
        <location evidence="1">Membrane</location>
        <topology evidence="1">Multi-pass membrane protein</topology>
    </subcellularLocation>
</comment>
<keyword evidence="7" id="KW-1185">Reference proteome</keyword>
<dbReference type="GO" id="GO:0042802">
    <property type="term" value="F:identical protein binding"/>
    <property type="evidence" value="ECO:0007669"/>
    <property type="project" value="EnsemblFungi"/>
</dbReference>
<sequence length="138" mass="15232">MPVPPQFFKIANLTIGSLCLIASVSQLTYILSNFNAFLLAIFGIVLSTPIVVLEFNIPSNLYRYASFYFSFLGRGVVYILISFLLGFGGVFKILTSLLTFLLGVVYTVFEFLPQIEEPANFRGEGSPIAVEGDDDDII</sequence>
<keyword evidence="3 5" id="KW-1133">Transmembrane helix</keyword>
<feature type="transmembrane region" description="Helical" evidence="5">
    <location>
        <begin position="7"/>
        <end position="30"/>
    </location>
</feature>
<name>G8ZX38_TORDE</name>
<dbReference type="Pfam" id="PF08507">
    <property type="entry name" value="COPI_assoc"/>
    <property type="match status" value="1"/>
</dbReference>
<dbReference type="PANTHER" id="PTHR28128">
    <property type="entry name" value="GOLGI APPARATUS MEMBRANE PROTEIN TVP15"/>
    <property type="match status" value="1"/>
</dbReference>
<dbReference type="InParanoid" id="G8ZX38"/>
<dbReference type="STRING" id="1076872.G8ZX38"/>
<dbReference type="OrthoDB" id="423534at2759"/>
<dbReference type="eggNOG" id="ENOG502S5A7">
    <property type="taxonomic scope" value="Eukaryota"/>
</dbReference>
<evidence type="ECO:0000313" key="7">
    <source>
        <dbReference type="Proteomes" id="UP000005627"/>
    </source>
</evidence>
<dbReference type="InterPro" id="IPR013714">
    <property type="entry name" value="Golgi_TVP15"/>
</dbReference>
<dbReference type="HOGENOM" id="CLU_120579_0_0_1"/>
<keyword evidence="2 5" id="KW-0812">Transmembrane</keyword>
<proteinExistence type="predicted"/>
<dbReference type="GO" id="GO:0000139">
    <property type="term" value="C:Golgi membrane"/>
    <property type="evidence" value="ECO:0007669"/>
    <property type="project" value="EnsemblFungi"/>
</dbReference>
<feature type="transmembrane region" description="Helical" evidence="5">
    <location>
        <begin position="67"/>
        <end position="87"/>
    </location>
</feature>
<protein>
    <recommendedName>
        <fullName evidence="8">Golgi apparatus membrane protein TVP15</fullName>
    </recommendedName>
</protein>
<dbReference type="AlphaFoldDB" id="G8ZX38"/>
<organism evidence="6 7">
    <name type="scientific">Torulaspora delbrueckii</name>
    <name type="common">Yeast</name>
    <name type="synonym">Candida colliculosa</name>
    <dbReference type="NCBI Taxonomy" id="4950"/>
    <lineage>
        <taxon>Eukaryota</taxon>
        <taxon>Fungi</taxon>
        <taxon>Dikarya</taxon>
        <taxon>Ascomycota</taxon>
        <taxon>Saccharomycotina</taxon>
        <taxon>Saccharomycetes</taxon>
        <taxon>Saccharomycetales</taxon>
        <taxon>Saccharomycetaceae</taxon>
        <taxon>Torulaspora</taxon>
    </lineage>
</organism>
<evidence type="ECO:0000256" key="1">
    <source>
        <dbReference type="ARBA" id="ARBA00004141"/>
    </source>
</evidence>
<feature type="transmembrane region" description="Helical" evidence="5">
    <location>
        <begin position="36"/>
        <end position="55"/>
    </location>
</feature>
<evidence type="ECO:0000256" key="2">
    <source>
        <dbReference type="ARBA" id="ARBA00022692"/>
    </source>
</evidence>
<dbReference type="EMBL" id="HE616747">
    <property type="protein sequence ID" value="CCE93182.1"/>
    <property type="molecule type" value="Genomic_DNA"/>
</dbReference>
<keyword evidence="4 5" id="KW-0472">Membrane</keyword>
<evidence type="ECO:0000256" key="4">
    <source>
        <dbReference type="ARBA" id="ARBA00023136"/>
    </source>
</evidence>
<gene>
    <name evidence="6" type="primary">TDEL0F03710</name>
    <name evidence="6" type="ORF">TDEL_0F03710</name>
</gene>
<dbReference type="FunCoup" id="G8ZX38">
    <property type="interactions" value="79"/>
</dbReference>
<reference evidence="6 7" key="1">
    <citation type="journal article" date="2011" name="Proc. Natl. Acad. Sci. U.S.A.">
        <title>Evolutionary erosion of yeast sex chromosomes by mating-type switching accidents.</title>
        <authorList>
            <person name="Gordon J.L."/>
            <person name="Armisen D."/>
            <person name="Proux-Wera E."/>
            <person name="Oheigeartaigh S.S."/>
            <person name="Byrne K.P."/>
            <person name="Wolfe K.H."/>
        </authorList>
    </citation>
    <scope>NUCLEOTIDE SEQUENCE [LARGE SCALE GENOMIC DNA]</scope>
    <source>
        <strain evidence="7">ATCC 10662 / CBS 1146 / NBRC 0425 / NCYC 2629 / NRRL Y-866</strain>
    </source>
</reference>
<dbReference type="GeneID" id="11501777"/>
<dbReference type="Proteomes" id="UP000005627">
    <property type="component" value="Chromosome 6"/>
</dbReference>
<dbReference type="RefSeq" id="XP_003682393.1">
    <property type="nucleotide sequence ID" value="XM_003682345.1"/>
</dbReference>
<dbReference type="KEGG" id="tdl:TDEL_0F03710"/>
<evidence type="ECO:0000256" key="3">
    <source>
        <dbReference type="ARBA" id="ARBA00022989"/>
    </source>
</evidence>
<feature type="transmembrane region" description="Helical" evidence="5">
    <location>
        <begin position="93"/>
        <end position="112"/>
    </location>
</feature>
<dbReference type="GO" id="GO:0016192">
    <property type="term" value="P:vesicle-mediated transport"/>
    <property type="evidence" value="ECO:0007669"/>
    <property type="project" value="EnsemblFungi"/>
</dbReference>
<evidence type="ECO:0008006" key="8">
    <source>
        <dbReference type="Google" id="ProtNLM"/>
    </source>
</evidence>